<feature type="compositionally biased region" description="Polar residues" evidence="3">
    <location>
        <begin position="80"/>
        <end position="96"/>
    </location>
</feature>
<reference evidence="6" key="2">
    <citation type="submission" date="2025-08" db="UniProtKB">
        <authorList>
            <consortium name="Ensembl"/>
        </authorList>
    </citation>
    <scope>IDENTIFICATION</scope>
    <source>
        <strain evidence="6">Isolate ISIS603380</strain>
    </source>
</reference>
<feature type="domain" description="Immunoglobulin V-set" evidence="5">
    <location>
        <begin position="32"/>
        <end position="90"/>
    </location>
</feature>
<dbReference type="GO" id="GO:0007166">
    <property type="term" value="P:cell surface receptor signaling pathway"/>
    <property type="evidence" value="ECO:0007669"/>
    <property type="project" value="TreeGrafter"/>
</dbReference>
<dbReference type="GO" id="GO:0005886">
    <property type="term" value="C:plasma membrane"/>
    <property type="evidence" value="ECO:0007669"/>
    <property type="project" value="TreeGrafter"/>
</dbReference>
<evidence type="ECO:0000313" key="7">
    <source>
        <dbReference type="Proteomes" id="UP000007646"/>
    </source>
</evidence>
<evidence type="ECO:0000256" key="1">
    <source>
        <dbReference type="ARBA" id="ARBA00022729"/>
    </source>
</evidence>
<evidence type="ECO:0000259" key="5">
    <source>
        <dbReference type="Pfam" id="PF07686"/>
    </source>
</evidence>
<dbReference type="Proteomes" id="UP000007646">
    <property type="component" value="Unassembled WGS sequence"/>
</dbReference>
<dbReference type="InParanoid" id="G3TSY1"/>
<dbReference type="Pfam" id="PF07686">
    <property type="entry name" value="V-set"/>
    <property type="match status" value="1"/>
</dbReference>
<sequence>MGPRFLPCMVLCLLKPSPMGAMVIQCPKYHFTRVGKSVSLSCSQNLNRDAMYWYQQKHSQAPKLLFYYFDTELNNETDTSDNFQPSRPNSSVGLASTHQVWGTQPYTFVPAVETQ</sequence>
<keyword evidence="1 4" id="KW-0732">Signal</keyword>
<dbReference type="Ensembl" id="ENSLAFT00000025910.1">
    <property type="protein sequence ID" value="ENSLAFP00000018689.1"/>
    <property type="gene ID" value="ENSLAFG00000030767.1"/>
</dbReference>
<reference evidence="6" key="3">
    <citation type="submission" date="2025-09" db="UniProtKB">
        <authorList>
            <consortium name="Ensembl"/>
        </authorList>
    </citation>
    <scope>IDENTIFICATION</scope>
    <source>
        <strain evidence="6">Isolate ISIS603380</strain>
    </source>
</reference>
<keyword evidence="7" id="KW-1185">Reference proteome</keyword>
<dbReference type="SUPFAM" id="SSF48726">
    <property type="entry name" value="Immunoglobulin"/>
    <property type="match status" value="1"/>
</dbReference>
<dbReference type="OMA" id="HWMALCL"/>
<dbReference type="InterPro" id="IPR013783">
    <property type="entry name" value="Ig-like_fold"/>
</dbReference>
<accession>G3TSY1</accession>
<feature type="region of interest" description="Disordered" evidence="3">
    <location>
        <begin position="77"/>
        <end position="96"/>
    </location>
</feature>
<feature type="signal peptide" evidence="4">
    <location>
        <begin position="1"/>
        <end position="21"/>
    </location>
</feature>
<proteinExistence type="predicted"/>
<dbReference type="InterPro" id="IPR036179">
    <property type="entry name" value="Ig-like_dom_sf"/>
</dbReference>
<protein>
    <recommendedName>
        <fullName evidence="5">Immunoglobulin V-set domain-containing protein</fullName>
    </recommendedName>
</protein>
<dbReference type="GO" id="GO:0002376">
    <property type="term" value="P:immune system process"/>
    <property type="evidence" value="ECO:0007669"/>
    <property type="project" value="UniProtKB-KW"/>
</dbReference>
<dbReference type="eggNOG" id="ENOG502T5TB">
    <property type="taxonomic scope" value="Eukaryota"/>
</dbReference>
<dbReference type="InterPro" id="IPR013106">
    <property type="entry name" value="Ig_V-set"/>
</dbReference>
<dbReference type="Gene3D" id="2.60.40.10">
    <property type="entry name" value="Immunoglobulins"/>
    <property type="match status" value="1"/>
</dbReference>
<organism evidence="6 7">
    <name type="scientific">Loxodonta africana</name>
    <name type="common">African elephant</name>
    <dbReference type="NCBI Taxonomy" id="9785"/>
    <lineage>
        <taxon>Eukaryota</taxon>
        <taxon>Metazoa</taxon>
        <taxon>Chordata</taxon>
        <taxon>Craniata</taxon>
        <taxon>Vertebrata</taxon>
        <taxon>Euteleostomi</taxon>
        <taxon>Mammalia</taxon>
        <taxon>Eutheria</taxon>
        <taxon>Afrotheria</taxon>
        <taxon>Proboscidea</taxon>
        <taxon>Elephantidae</taxon>
        <taxon>Loxodonta</taxon>
    </lineage>
</organism>
<dbReference type="PANTHER" id="PTHR23268">
    <property type="entry name" value="T-CELL RECEPTOR BETA CHAIN"/>
    <property type="match status" value="1"/>
</dbReference>
<dbReference type="FunCoup" id="G3TSY1">
    <property type="interactions" value="152"/>
</dbReference>
<evidence type="ECO:0000256" key="2">
    <source>
        <dbReference type="ARBA" id="ARBA00022859"/>
    </source>
</evidence>
<evidence type="ECO:0000256" key="4">
    <source>
        <dbReference type="SAM" id="SignalP"/>
    </source>
</evidence>
<dbReference type="AlphaFoldDB" id="G3TSY1"/>
<dbReference type="GeneTree" id="ENSGT00940000164102"/>
<evidence type="ECO:0000256" key="3">
    <source>
        <dbReference type="SAM" id="MobiDB-lite"/>
    </source>
</evidence>
<dbReference type="InterPro" id="IPR050413">
    <property type="entry name" value="TCR_beta_variable"/>
</dbReference>
<dbReference type="PANTHER" id="PTHR23268:SF13">
    <property type="entry name" value="IG-LIKE DOMAIN-CONTAINING PROTEIN"/>
    <property type="match status" value="1"/>
</dbReference>
<reference evidence="6 7" key="1">
    <citation type="submission" date="2009-06" db="EMBL/GenBank/DDBJ databases">
        <title>The Genome Sequence of Loxodonta africana (African elephant).</title>
        <authorList>
            <person name="Di Palma F."/>
            <person name="Heiman D."/>
            <person name="Young S."/>
            <person name="Johnson J."/>
            <person name="Lander E.S."/>
            <person name="Lindblad-Toh K."/>
        </authorList>
    </citation>
    <scope>NUCLEOTIDE SEQUENCE [LARGE SCALE GENOMIC DNA]</scope>
    <source>
        <strain evidence="6 7">Isolate ISIS603380</strain>
    </source>
</reference>
<name>G3TSY1_LOXAF</name>
<keyword evidence="2" id="KW-0391">Immunity</keyword>
<evidence type="ECO:0000313" key="6">
    <source>
        <dbReference type="Ensembl" id="ENSLAFP00000018689.1"/>
    </source>
</evidence>
<feature type="chain" id="PRO_5003455454" description="Immunoglobulin V-set domain-containing protein" evidence="4">
    <location>
        <begin position="22"/>
        <end position="115"/>
    </location>
</feature>
<dbReference type="HOGENOM" id="CLU_077975_9_2_1"/>